<dbReference type="SUPFAM" id="SSF50800">
    <property type="entry name" value="PK beta-barrel domain-like"/>
    <property type="match status" value="1"/>
</dbReference>
<keyword evidence="5" id="KW-0479">Metal-binding</keyword>
<dbReference type="InterPro" id="IPR011037">
    <property type="entry name" value="Pyrv_Knase-like_insert_dom_sf"/>
</dbReference>
<dbReference type="EC" id="2.7.1.40" evidence="3"/>
<dbReference type="NCBIfam" id="TIGR01064">
    <property type="entry name" value="pyruv_kin"/>
    <property type="match status" value="1"/>
</dbReference>
<keyword evidence="7 13" id="KW-0418">Kinase</keyword>
<dbReference type="GO" id="GO:0030955">
    <property type="term" value="F:potassium ion binding"/>
    <property type="evidence" value="ECO:0007669"/>
    <property type="project" value="InterPro"/>
</dbReference>
<evidence type="ECO:0000256" key="4">
    <source>
        <dbReference type="ARBA" id="ARBA00022679"/>
    </source>
</evidence>
<proteinExistence type="inferred from homology"/>
<dbReference type="GO" id="GO:0016301">
    <property type="term" value="F:kinase activity"/>
    <property type="evidence" value="ECO:0007669"/>
    <property type="project" value="UniProtKB-KW"/>
</dbReference>
<dbReference type="Gene3D" id="2.40.33.10">
    <property type="entry name" value="PK beta-barrel domain-like"/>
    <property type="match status" value="1"/>
</dbReference>
<dbReference type="GO" id="GO:0004743">
    <property type="term" value="F:pyruvate kinase activity"/>
    <property type="evidence" value="ECO:0007669"/>
    <property type="project" value="UniProtKB-EC"/>
</dbReference>
<keyword evidence="9" id="KW-0460">Magnesium</keyword>
<evidence type="ECO:0000259" key="12">
    <source>
        <dbReference type="Pfam" id="PF00224"/>
    </source>
</evidence>
<dbReference type="SUPFAM" id="SSF51621">
    <property type="entry name" value="Phosphoenolpyruvate/pyruvate domain"/>
    <property type="match status" value="1"/>
</dbReference>
<keyword evidence="4 13" id="KW-0808">Transferase</keyword>
<keyword evidence="6" id="KW-0547">Nucleotide-binding</keyword>
<dbReference type="InterPro" id="IPR040442">
    <property type="entry name" value="Pyrv_kinase-like_dom_sf"/>
</dbReference>
<dbReference type="FunFam" id="2.40.33.10:FF:000001">
    <property type="entry name" value="Pyruvate kinase"/>
    <property type="match status" value="1"/>
</dbReference>
<evidence type="ECO:0000256" key="3">
    <source>
        <dbReference type="ARBA" id="ARBA00012142"/>
    </source>
</evidence>
<evidence type="ECO:0000256" key="5">
    <source>
        <dbReference type="ARBA" id="ARBA00022723"/>
    </source>
</evidence>
<evidence type="ECO:0000256" key="11">
    <source>
        <dbReference type="ARBA" id="ARBA00023317"/>
    </source>
</evidence>
<sequence>MNIVLYPFLFFVLSLSVNKELLVKKRTKILATIGPASDSLQQIESLIRAGVNAFRLNFSHGTYEYHFDVLTKIRKAMKNLGLVVGVLQDISGPKIRIGELEHDFELKENDTIVFHKDTIVGKKTADNKYEVSINYPEILAQLHVGDYIYLYDGIIRTKALICSSDKVEVIVENSGILSSKKGVNFPNTALGVDVLTQKDKKDIEWGVKNSVDFMAISFVQNEKDMLRAREIVTKLGGKQMLIAKIEKFDAIENIDAILEASDGLMVARGDLGIEVPYYEVPNLQKMLIRKANLAAKPVITATQMLLSMTHSQRATRAEISDIANAVLDGTDAVM</sequence>
<evidence type="ECO:0000256" key="7">
    <source>
        <dbReference type="ARBA" id="ARBA00022777"/>
    </source>
</evidence>
<organism evidence="13">
    <name type="scientific">hydrothermal vent metagenome</name>
    <dbReference type="NCBI Taxonomy" id="652676"/>
    <lineage>
        <taxon>unclassified sequences</taxon>
        <taxon>metagenomes</taxon>
        <taxon>ecological metagenomes</taxon>
    </lineage>
</organism>
<dbReference type="UniPathway" id="UPA00109">
    <property type="reaction ID" value="UER00188"/>
</dbReference>
<name>A0A3B0U434_9ZZZZ</name>
<comment type="similarity">
    <text evidence="2">Belongs to the pyruvate kinase family.</text>
</comment>
<feature type="non-terminal residue" evidence="13">
    <location>
        <position position="334"/>
    </location>
</feature>
<dbReference type="Pfam" id="PF00224">
    <property type="entry name" value="PK"/>
    <property type="match status" value="1"/>
</dbReference>
<evidence type="ECO:0000256" key="9">
    <source>
        <dbReference type="ARBA" id="ARBA00022842"/>
    </source>
</evidence>
<comment type="pathway">
    <text evidence="1">Carbohydrate degradation; glycolysis; pyruvate from D-glyceraldehyde 3-phosphate: step 5/5.</text>
</comment>
<keyword evidence="8" id="KW-0067">ATP-binding</keyword>
<accession>A0A3B0U434</accession>
<dbReference type="InterPro" id="IPR001697">
    <property type="entry name" value="Pyr_Knase"/>
</dbReference>
<evidence type="ECO:0000256" key="1">
    <source>
        <dbReference type="ARBA" id="ARBA00004997"/>
    </source>
</evidence>
<dbReference type="GO" id="GO:0005524">
    <property type="term" value="F:ATP binding"/>
    <property type="evidence" value="ECO:0007669"/>
    <property type="project" value="UniProtKB-KW"/>
</dbReference>
<keyword evidence="11 13" id="KW-0670">Pyruvate</keyword>
<gene>
    <name evidence="13" type="ORF">MNBD_BACTEROID06-264</name>
</gene>
<evidence type="ECO:0000256" key="6">
    <source>
        <dbReference type="ARBA" id="ARBA00022741"/>
    </source>
</evidence>
<dbReference type="Gene3D" id="3.20.20.60">
    <property type="entry name" value="Phosphoenolpyruvate-binding domains"/>
    <property type="match status" value="1"/>
</dbReference>
<dbReference type="PANTHER" id="PTHR11817">
    <property type="entry name" value="PYRUVATE KINASE"/>
    <property type="match status" value="1"/>
</dbReference>
<dbReference type="GO" id="GO:0000287">
    <property type="term" value="F:magnesium ion binding"/>
    <property type="evidence" value="ECO:0007669"/>
    <property type="project" value="InterPro"/>
</dbReference>
<evidence type="ECO:0000256" key="8">
    <source>
        <dbReference type="ARBA" id="ARBA00022840"/>
    </source>
</evidence>
<evidence type="ECO:0000256" key="10">
    <source>
        <dbReference type="ARBA" id="ARBA00023152"/>
    </source>
</evidence>
<evidence type="ECO:0000256" key="2">
    <source>
        <dbReference type="ARBA" id="ARBA00008663"/>
    </source>
</evidence>
<dbReference type="InterPro" id="IPR015813">
    <property type="entry name" value="Pyrv/PenolPyrv_kinase-like_dom"/>
</dbReference>
<evidence type="ECO:0000313" key="13">
    <source>
        <dbReference type="EMBL" id="VAW25761.1"/>
    </source>
</evidence>
<dbReference type="InterPro" id="IPR015793">
    <property type="entry name" value="Pyrv_Knase_brl"/>
</dbReference>
<protein>
    <recommendedName>
        <fullName evidence="3">pyruvate kinase</fullName>
        <ecNumber evidence="3">2.7.1.40</ecNumber>
    </recommendedName>
</protein>
<dbReference type="InterPro" id="IPR015806">
    <property type="entry name" value="Pyrv_Knase_insert_dom_sf"/>
</dbReference>
<feature type="domain" description="Pyruvate kinase barrel" evidence="12">
    <location>
        <begin position="25"/>
        <end position="334"/>
    </location>
</feature>
<reference evidence="13" key="1">
    <citation type="submission" date="2018-06" db="EMBL/GenBank/DDBJ databases">
        <authorList>
            <person name="Zhirakovskaya E."/>
        </authorList>
    </citation>
    <scope>NUCLEOTIDE SEQUENCE</scope>
</reference>
<dbReference type="PRINTS" id="PR01050">
    <property type="entry name" value="PYRUVTKNASE"/>
</dbReference>
<keyword evidence="10" id="KW-0324">Glycolysis</keyword>
<dbReference type="EMBL" id="UOES01000015">
    <property type="protein sequence ID" value="VAW25761.1"/>
    <property type="molecule type" value="Genomic_DNA"/>
</dbReference>
<dbReference type="AlphaFoldDB" id="A0A3B0U434"/>